<sequence>MKKLINQPEDFVKESLAGMAVAHADLIQVNYEPSFVYRTDAPVQGKVAIISGGGSGHEPMHVGFVGMGMLDAACPGEVFTSPTPDQMLAAAQQVDGGAGILYIVKNYSGDLMNFEMATELARSEGIRTLNIIIDDDVAVKDSLYTQGRRGVGTTVLAEKICGAAAEQGYNLQQLANLCRKVNLHGRSLGVALSSCTVPAKGTPTFALGDNEIELGIGIHGEPGRERVSMKSGDEITEILVRWLCPSQASLIDNIDYSRTVREWDEAQEGWVDVELLNKPLQKGDQILAYVNSMGGTPVSELYLVYRKLAEICEQEGLQIVRNLIGPYMTSLEMQGCSITLLKLDDEMLRLWDAPVKTASLRWGV</sequence>
<dbReference type="Proteomes" id="UP000001511">
    <property type="component" value="Chromosome"/>
</dbReference>
<dbReference type="Gene3D" id="3.30.1180.20">
    <property type="entry name" value="Dihydroxyacetone kinase, domain 2"/>
    <property type="match status" value="1"/>
</dbReference>
<feature type="domain" description="DhaK" evidence="1">
    <location>
        <begin position="7"/>
        <end position="362"/>
    </location>
</feature>
<protein>
    <submittedName>
        <fullName evidence="2">Dihydroxyacetone kinase, DhaK subunit</fullName>
        <ecNumber evidence="2">2.7.1.29</ecNumber>
    </submittedName>
</protein>
<evidence type="ECO:0000313" key="3">
    <source>
        <dbReference type="Proteomes" id="UP000001511"/>
    </source>
</evidence>
<dbReference type="EMBL" id="CP002059">
    <property type="protein sequence ID" value="ADI64122.1"/>
    <property type="molecule type" value="Genomic_DNA"/>
</dbReference>
<proteinExistence type="predicted"/>
<dbReference type="RefSeq" id="WP_013191139.1">
    <property type="nucleotide sequence ID" value="NC_014248.1"/>
</dbReference>
<dbReference type="InterPro" id="IPR004006">
    <property type="entry name" value="DhaK_dom"/>
</dbReference>
<dbReference type="Gene3D" id="3.40.50.10440">
    <property type="entry name" value="Dihydroxyacetone kinase, domain 1"/>
    <property type="match status" value="1"/>
</dbReference>
<dbReference type="GO" id="GO:0005829">
    <property type="term" value="C:cytosol"/>
    <property type="evidence" value="ECO:0007669"/>
    <property type="project" value="TreeGrafter"/>
</dbReference>
<dbReference type="PANTHER" id="PTHR28629:SF4">
    <property type="entry name" value="TRIOKINASE_FMN CYCLASE"/>
    <property type="match status" value="1"/>
</dbReference>
<name>D7DWU9_NOSA0</name>
<dbReference type="eggNOG" id="COG2376">
    <property type="taxonomic scope" value="Bacteria"/>
</dbReference>
<dbReference type="PROSITE" id="PS51481">
    <property type="entry name" value="DHAK"/>
    <property type="match status" value="1"/>
</dbReference>
<accession>D7DWU9</accession>
<dbReference type="GO" id="GO:0019563">
    <property type="term" value="P:glycerol catabolic process"/>
    <property type="evidence" value="ECO:0007669"/>
    <property type="project" value="TreeGrafter"/>
</dbReference>
<reference evidence="2 3" key="1">
    <citation type="journal article" date="2010" name="PLoS ONE">
        <title>Genome erosion in a nitrogen-fixing vertically transmitted endosymbiotic multicellular cyanobacterium.</title>
        <authorList>
            <person name="Ran L."/>
            <person name="Larsson J."/>
            <person name="Vigil-Stenman T."/>
            <person name="Nylander J.A."/>
            <person name="Ininbergs K."/>
            <person name="Zheng W.W."/>
            <person name="Lapidus A."/>
            <person name="Lowry S."/>
            <person name="Haselkorn R."/>
            <person name="Bergman B."/>
        </authorList>
    </citation>
    <scope>NUCLEOTIDE SEQUENCE [LARGE SCALE GENOMIC DNA]</scope>
    <source>
        <strain evidence="2 3">0708</strain>
    </source>
</reference>
<dbReference type="InterPro" id="IPR012736">
    <property type="entry name" value="DhaK_1"/>
</dbReference>
<evidence type="ECO:0000313" key="2">
    <source>
        <dbReference type="EMBL" id="ADI64122.1"/>
    </source>
</evidence>
<organism evidence="2 3">
    <name type="scientific">Nostoc azollae (strain 0708)</name>
    <name type="common">Anabaena azollae (strain 0708)</name>
    <dbReference type="NCBI Taxonomy" id="551115"/>
    <lineage>
        <taxon>Bacteria</taxon>
        <taxon>Bacillati</taxon>
        <taxon>Cyanobacteriota</taxon>
        <taxon>Cyanophyceae</taxon>
        <taxon>Nostocales</taxon>
        <taxon>Nostocaceae</taxon>
        <taxon>Trichormus</taxon>
    </lineage>
</organism>
<keyword evidence="2" id="KW-0808">Transferase</keyword>
<dbReference type="STRING" id="551115.Aazo_2074"/>
<dbReference type="GO" id="GO:0004371">
    <property type="term" value="F:glycerone kinase activity"/>
    <property type="evidence" value="ECO:0007669"/>
    <property type="project" value="UniProtKB-EC"/>
</dbReference>
<dbReference type="SUPFAM" id="SSF82549">
    <property type="entry name" value="DAK1/DegV-like"/>
    <property type="match status" value="1"/>
</dbReference>
<dbReference type="InterPro" id="IPR050861">
    <property type="entry name" value="Dihydroxyacetone_Kinase"/>
</dbReference>
<dbReference type="FunFam" id="3.40.50.10440:FF:000001">
    <property type="entry name" value="Dihydroxyacetone kinase, DhaK subunit"/>
    <property type="match status" value="1"/>
</dbReference>
<dbReference type="OrthoDB" id="9806345at2"/>
<keyword evidence="2" id="KW-0418">Kinase</keyword>
<dbReference type="HOGENOM" id="CLU_017054_0_0_3"/>
<keyword evidence="3" id="KW-1185">Reference proteome</keyword>
<dbReference type="EC" id="2.7.1.29" evidence="2"/>
<dbReference type="Pfam" id="PF02733">
    <property type="entry name" value="Dak1"/>
    <property type="match status" value="1"/>
</dbReference>
<dbReference type="NCBIfam" id="TIGR02363">
    <property type="entry name" value="dhaK1"/>
    <property type="match status" value="1"/>
</dbReference>
<gene>
    <name evidence="2" type="ordered locus">Aazo_2074</name>
</gene>
<dbReference type="KEGG" id="naz:Aazo_2074"/>
<evidence type="ECO:0000259" key="1">
    <source>
        <dbReference type="PROSITE" id="PS51481"/>
    </source>
</evidence>
<dbReference type="AlphaFoldDB" id="D7DWU9"/>
<dbReference type="PANTHER" id="PTHR28629">
    <property type="entry name" value="TRIOKINASE/FMN CYCLASE"/>
    <property type="match status" value="1"/>
</dbReference>